<keyword evidence="5" id="KW-1185">Reference proteome</keyword>
<evidence type="ECO:0008006" key="6">
    <source>
        <dbReference type="Google" id="ProtNLM"/>
    </source>
</evidence>
<dbReference type="SUPFAM" id="SSF51905">
    <property type="entry name" value="FAD/NAD(P)-binding domain"/>
    <property type="match status" value="3"/>
</dbReference>
<evidence type="ECO:0000256" key="3">
    <source>
        <dbReference type="SAM" id="MobiDB-lite"/>
    </source>
</evidence>
<dbReference type="Gene3D" id="3.50.50.60">
    <property type="entry name" value="FAD/NAD(P)-binding domain"/>
    <property type="match status" value="2"/>
</dbReference>
<feature type="region of interest" description="Disordered" evidence="3">
    <location>
        <begin position="1"/>
        <end position="33"/>
    </location>
</feature>
<dbReference type="PANTHER" id="PTHR42877:SF7">
    <property type="entry name" value="FLAVIN-BINDING MONOOXYGENASE-RELATED"/>
    <property type="match status" value="1"/>
</dbReference>
<dbReference type="Proteomes" id="UP001358417">
    <property type="component" value="Unassembled WGS sequence"/>
</dbReference>
<evidence type="ECO:0000313" key="5">
    <source>
        <dbReference type="Proteomes" id="UP001358417"/>
    </source>
</evidence>
<name>A0AAV9NJ58_9EURO</name>
<dbReference type="InterPro" id="IPR051209">
    <property type="entry name" value="FAD-bind_Monooxygenase_sf"/>
</dbReference>
<dbReference type="AlphaFoldDB" id="A0AAV9NJ58"/>
<comment type="caution">
    <text evidence="4">The sequence shown here is derived from an EMBL/GenBank/DDBJ whole genome shotgun (WGS) entry which is preliminary data.</text>
</comment>
<dbReference type="RefSeq" id="XP_064709673.1">
    <property type="nucleotide sequence ID" value="XM_064853274.1"/>
</dbReference>
<dbReference type="GeneID" id="89977893"/>
<dbReference type="PANTHER" id="PTHR42877">
    <property type="entry name" value="L-ORNITHINE N(5)-MONOOXYGENASE-RELATED"/>
    <property type="match status" value="1"/>
</dbReference>
<sequence>MPSSESPHAPTVNRAHNPQSDGIETAKYDPKDQPVENFRPMKVITIGAGFSGIYLSVRMPEWLRNVELVVYEKNDGLGGTWWENRYPGCACDIPAHSYVYSFEENPGWSSFYAPSREIQKYLQNVADKYSAGRFIKLGHKVVGCTWDAAESKWKVDVQKIATGEIFSDEADVVIAARGGLNDYIWPKIDGLWSFKGKIVHSANWDESFDYSKKRIGVIGGGSSAIQIVPQLQKLVGTQLSCFIRSKTWISTTFGASAMQKLGLDHEEFTEEDYEKYMSDPEKYHAFRKSIESEGNAMHPFSLQGSPMSNFARDAFTQLMTSRLARKPELAEFLIPSFAPGCRRLTPGEGFLEALTENNVEFINTPIHAVMETGVVLEGGRLVELDVLVCATGFNPAAAPPFPVVGIDGKTLGDRWEPYPEAYMSVAVDGFPNYFTMLGANAGVASGSLTKIIESVGDYIIKCVRKLQKEDIKSMCISPRAIRSWINFVEVYFRKTVFLDNCHTWYRKNNRIIGLWPGSTLHAVESLRSPRWEDFEYDYGENAEDGRLLRWLGNGWSELQLNGGDISFYIEPDYVDKPFAPLPEKTQKWNYRSFSY</sequence>
<evidence type="ECO:0000313" key="4">
    <source>
        <dbReference type="EMBL" id="KAK5059852.1"/>
    </source>
</evidence>
<protein>
    <recommendedName>
        <fullName evidence="6">L-ornithine N(5)-oxygenase</fullName>
    </recommendedName>
</protein>
<evidence type="ECO:0000256" key="1">
    <source>
        <dbReference type="ARBA" id="ARBA00001974"/>
    </source>
</evidence>
<organism evidence="4 5">
    <name type="scientific">Exophiala bonariae</name>
    <dbReference type="NCBI Taxonomy" id="1690606"/>
    <lineage>
        <taxon>Eukaryota</taxon>
        <taxon>Fungi</taxon>
        <taxon>Dikarya</taxon>
        <taxon>Ascomycota</taxon>
        <taxon>Pezizomycotina</taxon>
        <taxon>Eurotiomycetes</taxon>
        <taxon>Chaetothyriomycetidae</taxon>
        <taxon>Chaetothyriales</taxon>
        <taxon>Herpotrichiellaceae</taxon>
        <taxon>Exophiala</taxon>
    </lineage>
</organism>
<proteinExistence type="inferred from homology"/>
<gene>
    <name evidence="4" type="ORF">LTR84_009735</name>
</gene>
<comment type="similarity">
    <text evidence="2">Belongs to the FAD-binding monooxygenase family.</text>
</comment>
<dbReference type="InterPro" id="IPR036188">
    <property type="entry name" value="FAD/NAD-bd_sf"/>
</dbReference>
<accession>A0AAV9NJ58</accession>
<comment type="cofactor">
    <cofactor evidence="1">
        <name>FAD</name>
        <dbReference type="ChEBI" id="CHEBI:57692"/>
    </cofactor>
</comment>
<dbReference type="Pfam" id="PF13450">
    <property type="entry name" value="NAD_binding_8"/>
    <property type="match status" value="1"/>
</dbReference>
<evidence type="ECO:0000256" key="2">
    <source>
        <dbReference type="ARBA" id="ARBA00010139"/>
    </source>
</evidence>
<feature type="compositionally biased region" description="Basic and acidic residues" evidence="3">
    <location>
        <begin position="24"/>
        <end position="33"/>
    </location>
</feature>
<reference evidence="4 5" key="1">
    <citation type="submission" date="2023-08" db="EMBL/GenBank/DDBJ databases">
        <title>Black Yeasts Isolated from many extreme environments.</title>
        <authorList>
            <person name="Coleine C."/>
            <person name="Stajich J.E."/>
            <person name="Selbmann L."/>
        </authorList>
    </citation>
    <scope>NUCLEOTIDE SEQUENCE [LARGE SCALE GENOMIC DNA]</scope>
    <source>
        <strain evidence="4 5">CCFEE 5792</strain>
    </source>
</reference>
<dbReference type="EMBL" id="JAVRRD010000004">
    <property type="protein sequence ID" value="KAK5059852.1"/>
    <property type="molecule type" value="Genomic_DNA"/>
</dbReference>